<keyword evidence="2 7" id="KW-0813">Transport</keyword>
<feature type="transmembrane region" description="Helical" evidence="7">
    <location>
        <begin position="125"/>
        <end position="148"/>
    </location>
</feature>
<dbReference type="Proteomes" id="UP000590647">
    <property type="component" value="Unassembled WGS sequence"/>
</dbReference>
<name>A0A7W9LWJ3_9ACTN</name>
<evidence type="ECO:0000256" key="4">
    <source>
        <dbReference type="ARBA" id="ARBA00022692"/>
    </source>
</evidence>
<accession>A0A7W9LWJ3</accession>
<comment type="caution">
    <text evidence="9">The sequence shown here is derived from an EMBL/GenBank/DDBJ whole genome shotgun (WGS) entry which is preliminary data.</text>
</comment>
<dbReference type="Pfam" id="PF00528">
    <property type="entry name" value="BPD_transp_1"/>
    <property type="match status" value="1"/>
</dbReference>
<keyword evidence="3" id="KW-1003">Cell membrane</keyword>
<keyword evidence="9" id="KW-0762">Sugar transport</keyword>
<protein>
    <submittedName>
        <fullName evidence="9">Multiple sugar transport system permease protein</fullName>
    </submittedName>
</protein>
<dbReference type="PANTHER" id="PTHR43744:SF12">
    <property type="entry name" value="ABC TRANSPORTER PERMEASE PROTEIN MG189-RELATED"/>
    <property type="match status" value="1"/>
</dbReference>
<dbReference type="SUPFAM" id="SSF161098">
    <property type="entry name" value="MetI-like"/>
    <property type="match status" value="1"/>
</dbReference>
<dbReference type="InterPro" id="IPR000515">
    <property type="entry name" value="MetI-like"/>
</dbReference>
<keyword evidence="10" id="KW-1185">Reference proteome</keyword>
<dbReference type="AlphaFoldDB" id="A0A7W9LWJ3"/>
<evidence type="ECO:0000256" key="5">
    <source>
        <dbReference type="ARBA" id="ARBA00022989"/>
    </source>
</evidence>
<feature type="transmembrane region" description="Helical" evidence="7">
    <location>
        <begin position="273"/>
        <end position="290"/>
    </location>
</feature>
<keyword evidence="6 7" id="KW-0472">Membrane</keyword>
<feature type="transmembrane region" description="Helical" evidence="7">
    <location>
        <begin position="27"/>
        <end position="49"/>
    </location>
</feature>
<keyword evidence="5 7" id="KW-1133">Transmembrane helix</keyword>
<evidence type="ECO:0000256" key="3">
    <source>
        <dbReference type="ARBA" id="ARBA00022475"/>
    </source>
</evidence>
<dbReference type="InterPro" id="IPR035906">
    <property type="entry name" value="MetI-like_sf"/>
</dbReference>
<sequence>MTDPSSIASRVPAGRNRAGATSVAARVAWVMVVGVILCFFALPIAWMLLAPTRSDAGIVHGAPFTFGSLDDLAASWRHLYDFQSHAIVTWVGNSALYSFSALAITLVTAVPAGYALATTRFRGRVALLTATLMVMLMPNATLVLPLYLEMNALGLDGSRLSVVLPLSFFPFGVYLTYIYYATTVSGDLLDAARIDGANEWTVFRRIALPLARPVVALVAFFSFVHSWNNFFLPFVMLPDSRQYPAQVGLNNLLTASPMFNSSSGISEILRPELALAALLTSVPVLIVFLFSQRALVAGMTAGATKE</sequence>
<reference evidence="9 10" key="1">
    <citation type="submission" date="2020-08" db="EMBL/GenBank/DDBJ databases">
        <title>Sequencing the genomes of 1000 actinobacteria strains.</title>
        <authorList>
            <person name="Klenk H.-P."/>
        </authorList>
    </citation>
    <scope>NUCLEOTIDE SEQUENCE [LARGE SCALE GENOMIC DNA]</scope>
    <source>
        <strain evidence="9 10">DSM 40084</strain>
    </source>
</reference>
<evidence type="ECO:0000256" key="1">
    <source>
        <dbReference type="ARBA" id="ARBA00004651"/>
    </source>
</evidence>
<organism evidence="9 10">
    <name type="scientific">Streptomyces caelestis</name>
    <dbReference type="NCBI Taxonomy" id="36816"/>
    <lineage>
        <taxon>Bacteria</taxon>
        <taxon>Bacillati</taxon>
        <taxon>Actinomycetota</taxon>
        <taxon>Actinomycetes</taxon>
        <taxon>Kitasatosporales</taxon>
        <taxon>Streptomycetaceae</taxon>
        <taxon>Streptomyces</taxon>
    </lineage>
</organism>
<gene>
    <name evidence="9" type="ORF">HDA41_006683</name>
</gene>
<feature type="transmembrane region" description="Helical" evidence="7">
    <location>
        <begin position="95"/>
        <end position="116"/>
    </location>
</feature>
<keyword evidence="4 7" id="KW-0812">Transmembrane</keyword>
<dbReference type="GO" id="GO:0055085">
    <property type="term" value="P:transmembrane transport"/>
    <property type="evidence" value="ECO:0007669"/>
    <property type="project" value="InterPro"/>
</dbReference>
<evidence type="ECO:0000313" key="9">
    <source>
        <dbReference type="EMBL" id="MBB5798719.1"/>
    </source>
</evidence>
<dbReference type="GO" id="GO:0005886">
    <property type="term" value="C:plasma membrane"/>
    <property type="evidence" value="ECO:0007669"/>
    <property type="project" value="UniProtKB-SubCell"/>
</dbReference>
<feature type="transmembrane region" description="Helical" evidence="7">
    <location>
        <begin position="160"/>
        <end position="180"/>
    </location>
</feature>
<evidence type="ECO:0000313" key="10">
    <source>
        <dbReference type="Proteomes" id="UP000590647"/>
    </source>
</evidence>
<evidence type="ECO:0000259" key="8">
    <source>
        <dbReference type="PROSITE" id="PS50928"/>
    </source>
</evidence>
<proteinExistence type="inferred from homology"/>
<dbReference type="CDD" id="cd06261">
    <property type="entry name" value="TM_PBP2"/>
    <property type="match status" value="1"/>
</dbReference>
<evidence type="ECO:0000256" key="7">
    <source>
        <dbReference type="RuleBase" id="RU363032"/>
    </source>
</evidence>
<dbReference type="PROSITE" id="PS50928">
    <property type="entry name" value="ABC_TM1"/>
    <property type="match status" value="1"/>
</dbReference>
<comment type="subcellular location">
    <subcellularLocation>
        <location evidence="1 7">Cell membrane</location>
        <topology evidence="1 7">Multi-pass membrane protein</topology>
    </subcellularLocation>
</comment>
<evidence type="ECO:0000256" key="2">
    <source>
        <dbReference type="ARBA" id="ARBA00022448"/>
    </source>
</evidence>
<evidence type="ECO:0000256" key="6">
    <source>
        <dbReference type="ARBA" id="ARBA00023136"/>
    </source>
</evidence>
<dbReference type="EMBL" id="JACHNE010000001">
    <property type="protein sequence ID" value="MBB5798719.1"/>
    <property type="molecule type" value="Genomic_DNA"/>
</dbReference>
<dbReference type="Gene3D" id="1.10.3720.10">
    <property type="entry name" value="MetI-like"/>
    <property type="match status" value="1"/>
</dbReference>
<dbReference type="PANTHER" id="PTHR43744">
    <property type="entry name" value="ABC TRANSPORTER PERMEASE PROTEIN MG189-RELATED-RELATED"/>
    <property type="match status" value="1"/>
</dbReference>
<comment type="similarity">
    <text evidence="7">Belongs to the binding-protein-dependent transport system permease family.</text>
</comment>
<feature type="domain" description="ABC transmembrane type-1" evidence="8">
    <location>
        <begin position="91"/>
        <end position="291"/>
    </location>
</feature>